<dbReference type="Gene3D" id="2.60.450.10">
    <property type="entry name" value="Lipopolysaccharide (LPS) transport protein A like domain"/>
    <property type="match status" value="1"/>
</dbReference>
<evidence type="ECO:0000313" key="3">
    <source>
        <dbReference type="Proteomes" id="UP000317730"/>
    </source>
</evidence>
<dbReference type="RefSeq" id="WP_141374958.1">
    <property type="nucleotide sequence ID" value="NZ_BAPL01000016.1"/>
</dbReference>
<dbReference type="Proteomes" id="UP000317730">
    <property type="component" value="Unassembled WGS sequence"/>
</dbReference>
<protein>
    <recommendedName>
        <fullName evidence="4">LPS export ABC transporter periplasmic protein LptC</fullName>
    </recommendedName>
</protein>
<dbReference type="OrthoDB" id="8441710at2"/>
<sequence>MSDLPPETTDTPVLPKPEPTEGTAASPRAERADFARPRSLMTRQREQLSAGNLRRAAPDSANLARRRTLLRRAKWALPAAAILLLGSIIAWPEVEHLLSANKTVLRELANIRIESGNLVGATYRGVDEQQRPFMITADSAHQINDNRMDLTNPVADILPQSGGWMLARSAKGVYMQHAHLLDLTGNVTLYRSDGLMMHTPMVDIDVRRGIAASDAWVHIEGPFGQLDAQGFLLSQHDGIAQFRGPGRLILNDDRHSTPDQSKKAS</sequence>
<dbReference type="GO" id="GO:0005886">
    <property type="term" value="C:plasma membrane"/>
    <property type="evidence" value="ECO:0007669"/>
    <property type="project" value="InterPro"/>
</dbReference>
<accession>A0A4Y3TPS4</accession>
<gene>
    <name evidence="2" type="ORF">APE01nite_08180</name>
</gene>
<dbReference type="AlphaFoldDB" id="A0A4Y3TPS4"/>
<dbReference type="NCBIfam" id="TIGR04409">
    <property type="entry name" value="LptC_YrbK"/>
    <property type="match status" value="1"/>
</dbReference>
<keyword evidence="3" id="KW-1185">Reference proteome</keyword>
<organism evidence="2 3">
    <name type="scientific">Acetobacter peroxydans</name>
    <dbReference type="NCBI Taxonomy" id="104098"/>
    <lineage>
        <taxon>Bacteria</taxon>
        <taxon>Pseudomonadati</taxon>
        <taxon>Pseudomonadota</taxon>
        <taxon>Alphaproteobacteria</taxon>
        <taxon>Acetobacterales</taxon>
        <taxon>Acetobacteraceae</taxon>
        <taxon>Acetobacter</taxon>
    </lineage>
</organism>
<reference evidence="2 3" key="1">
    <citation type="submission" date="2019-06" db="EMBL/GenBank/DDBJ databases">
        <title>Whole genome shotgun sequence of Acetobacter peroxydans NBRC 13755.</title>
        <authorList>
            <person name="Hosoyama A."/>
            <person name="Uohara A."/>
            <person name="Ohji S."/>
            <person name="Ichikawa N."/>
        </authorList>
    </citation>
    <scope>NUCLEOTIDE SEQUENCE [LARGE SCALE GENOMIC DNA]</scope>
    <source>
        <strain evidence="2 3">NBRC 13755</strain>
    </source>
</reference>
<comment type="caution">
    <text evidence="2">The sequence shown here is derived from an EMBL/GenBank/DDBJ whole genome shotgun (WGS) entry which is preliminary data.</text>
</comment>
<dbReference type="GO" id="GO:0015221">
    <property type="term" value="F:lipopolysaccharide transmembrane transporter activity"/>
    <property type="evidence" value="ECO:0007669"/>
    <property type="project" value="InterPro"/>
</dbReference>
<dbReference type="InterPro" id="IPR010664">
    <property type="entry name" value="LipoPS_assembly_LptC-rel"/>
</dbReference>
<proteinExistence type="predicted"/>
<feature type="region of interest" description="Disordered" evidence="1">
    <location>
        <begin position="1"/>
        <end position="54"/>
    </location>
</feature>
<evidence type="ECO:0000313" key="2">
    <source>
        <dbReference type="EMBL" id="GEB85021.1"/>
    </source>
</evidence>
<evidence type="ECO:0000256" key="1">
    <source>
        <dbReference type="SAM" id="MobiDB-lite"/>
    </source>
</evidence>
<name>A0A4Y3TPS4_9PROT</name>
<evidence type="ECO:0008006" key="4">
    <source>
        <dbReference type="Google" id="ProtNLM"/>
    </source>
</evidence>
<dbReference type="EMBL" id="BJMV01000003">
    <property type="protein sequence ID" value="GEB85021.1"/>
    <property type="molecule type" value="Genomic_DNA"/>
</dbReference>
<dbReference type="Pfam" id="PF06835">
    <property type="entry name" value="LptC"/>
    <property type="match status" value="1"/>
</dbReference>
<dbReference type="InterPro" id="IPR026265">
    <property type="entry name" value="LptC"/>
</dbReference>